<evidence type="ECO:0000313" key="2">
    <source>
        <dbReference type="EMBL" id="VDL78561.1"/>
    </source>
</evidence>
<dbReference type="WBParaSite" id="NBR_0001496601-mRNA-1">
    <property type="protein sequence ID" value="NBR_0001496601-mRNA-1"/>
    <property type="gene ID" value="NBR_0001496601"/>
</dbReference>
<keyword evidence="3" id="KW-1185">Reference proteome</keyword>
<gene>
    <name evidence="2" type="ORF">NBR_LOCUS14967</name>
</gene>
<dbReference type="AlphaFoldDB" id="A0A0N4YE68"/>
<protein>
    <submittedName>
        <fullName evidence="4">t-SNARE coiled-coil homology domain-containing protein</fullName>
    </submittedName>
</protein>
<keyword evidence="1" id="KW-0175">Coiled coil</keyword>
<feature type="coiled-coil region" evidence="1">
    <location>
        <begin position="37"/>
        <end position="103"/>
    </location>
</feature>
<evidence type="ECO:0000256" key="1">
    <source>
        <dbReference type="SAM" id="Coils"/>
    </source>
</evidence>
<organism evidence="4">
    <name type="scientific">Nippostrongylus brasiliensis</name>
    <name type="common">Rat hookworm</name>
    <dbReference type="NCBI Taxonomy" id="27835"/>
    <lineage>
        <taxon>Eukaryota</taxon>
        <taxon>Metazoa</taxon>
        <taxon>Ecdysozoa</taxon>
        <taxon>Nematoda</taxon>
        <taxon>Chromadorea</taxon>
        <taxon>Rhabditida</taxon>
        <taxon>Rhabditina</taxon>
        <taxon>Rhabditomorpha</taxon>
        <taxon>Strongyloidea</taxon>
        <taxon>Heligmosomidae</taxon>
        <taxon>Nippostrongylus</taxon>
    </lineage>
</organism>
<dbReference type="Proteomes" id="UP000271162">
    <property type="component" value="Unassembled WGS sequence"/>
</dbReference>
<sequence length="217" mass="25346">MGTSTGVGKELLADSTSLDDGRKTVCFFFIREMASELYKVQQEANRLCQEIRDARAKLWLTRIQGCATIDKLLWEHANISHRMKDALEELDRVRNECQMLRSEIAKRGLGQDFALFKYHRLHSSPKKKTMSDFFPFVSLTDEEKALFSQLQRELPCLREQLEDIQRQEGEITSSQARTIQELENLLNGAQVTMRNLQEEIEVAIDEFFLMREFSLYR</sequence>
<accession>A0A0N4YE68</accession>
<reference evidence="2 3" key="2">
    <citation type="submission" date="2018-11" db="EMBL/GenBank/DDBJ databases">
        <authorList>
            <consortium name="Pathogen Informatics"/>
        </authorList>
    </citation>
    <scope>NUCLEOTIDE SEQUENCE [LARGE SCALE GENOMIC DNA]</scope>
</reference>
<name>A0A0N4YE68_NIPBR</name>
<proteinExistence type="predicted"/>
<reference evidence="4" key="1">
    <citation type="submission" date="2017-02" db="UniProtKB">
        <authorList>
            <consortium name="WormBaseParasite"/>
        </authorList>
    </citation>
    <scope>IDENTIFICATION</scope>
</reference>
<dbReference type="EMBL" id="UYSL01021553">
    <property type="protein sequence ID" value="VDL78561.1"/>
    <property type="molecule type" value="Genomic_DNA"/>
</dbReference>
<evidence type="ECO:0000313" key="3">
    <source>
        <dbReference type="Proteomes" id="UP000271162"/>
    </source>
</evidence>
<evidence type="ECO:0000313" key="4">
    <source>
        <dbReference type="WBParaSite" id="NBR_0001496601-mRNA-1"/>
    </source>
</evidence>
<feature type="coiled-coil region" evidence="1">
    <location>
        <begin position="147"/>
        <end position="206"/>
    </location>
</feature>